<organism evidence="1 2">
    <name type="scientific">Plasmodium ovale wallikeri</name>
    <dbReference type="NCBI Taxonomy" id="864142"/>
    <lineage>
        <taxon>Eukaryota</taxon>
        <taxon>Sar</taxon>
        <taxon>Alveolata</taxon>
        <taxon>Apicomplexa</taxon>
        <taxon>Aconoidasida</taxon>
        <taxon>Haemosporida</taxon>
        <taxon>Plasmodiidae</taxon>
        <taxon>Plasmodium</taxon>
        <taxon>Plasmodium (Plasmodium)</taxon>
    </lineage>
</organism>
<protein>
    <submittedName>
        <fullName evidence="1">Uncharacterized protein</fullName>
    </submittedName>
</protein>
<evidence type="ECO:0000313" key="2">
    <source>
        <dbReference type="Proteomes" id="UP000078550"/>
    </source>
</evidence>
<name>A0A1A8YK52_PLAOA</name>
<evidence type="ECO:0000313" key="1">
    <source>
        <dbReference type="EMBL" id="SBT31736.1"/>
    </source>
</evidence>
<accession>A0A1A8YK52</accession>
<dbReference type="EMBL" id="FLRE01000024">
    <property type="protein sequence ID" value="SBT31736.1"/>
    <property type="molecule type" value="Genomic_DNA"/>
</dbReference>
<dbReference type="AlphaFoldDB" id="A0A1A8YK52"/>
<reference evidence="2" key="1">
    <citation type="submission" date="2016-05" db="EMBL/GenBank/DDBJ databases">
        <authorList>
            <person name="Naeem Raeece"/>
        </authorList>
    </citation>
    <scope>NUCLEOTIDE SEQUENCE [LARGE SCALE GENOMIC DNA]</scope>
</reference>
<proteinExistence type="predicted"/>
<sequence length="84" mass="9594">MRHPYVRKLKVWHFEGKSGSGVKNTFRDVHAYAHVKQPEPGEELATLFHSSHESEDFTFYLFTAPRLPFSVNVAESGKSRSSTL</sequence>
<gene>
    <name evidence="1" type="ORF">POVWA2_005710</name>
</gene>
<dbReference type="Proteomes" id="UP000078550">
    <property type="component" value="Unassembled WGS sequence"/>
</dbReference>